<evidence type="ECO:0000313" key="4">
    <source>
        <dbReference type="Proteomes" id="UP000266841"/>
    </source>
</evidence>
<dbReference type="EMBL" id="AGNL01019073">
    <property type="protein sequence ID" value="EJK62174.1"/>
    <property type="molecule type" value="Genomic_DNA"/>
</dbReference>
<name>K0SB88_THAOC</name>
<evidence type="ECO:0000256" key="1">
    <source>
        <dbReference type="SAM" id="Coils"/>
    </source>
</evidence>
<dbReference type="Proteomes" id="UP000266841">
    <property type="component" value="Unassembled WGS sequence"/>
</dbReference>
<dbReference type="AlphaFoldDB" id="K0SB88"/>
<feature type="region of interest" description="Disordered" evidence="2">
    <location>
        <begin position="158"/>
        <end position="220"/>
    </location>
</feature>
<feature type="compositionally biased region" description="Low complexity" evidence="2">
    <location>
        <begin position="112"/>
        <end position="122"/>
    </location>
</feature>
<gene>
    <name evidence="3" type="ORF">THAOC_17230</name>
</gene>
<feature type="compositionally biased region" description="Polar residues" evidence="2">
    <location>
        <begin position="192"/>
        <end position="203"/>
    </location>
</feature>
<evidence type="ECO:0000313" key="3">
    <source>
        <dbReference type="EMBL" id="EJK62174.1"/>
    </source>
</evidence>
<sequence length="346" mass="38250">MGQPIYQEAIEKSMRRSSIPTSIPFFELDDFDCDEVSVVTTETFGAEIVEATKKEFITRLKALTAARASGGKRVTKDECEELLYKIHAEQREKFDSTSVEVNKSEEGDGSVAEAANAEAVAGDAEKSKAKEVETRRRPRMEKSSLSESILPAQIIPRTEKSSLRPKSLSESMRTVKRANKSSKKEVRFDESINWNGSMSQSGFTAKDEEDEERGSCGNESRLEELSQLIELKVQLANQQGLIDSLNAKLMSMSKVQERNSDLERENDVLWKKVMALQSASKNQSRSVTQSNDSVEQSASENQGKSVVDKILSQSCGSTGTEETAPCSAASDIQSLYSELFLPDSVK</sequence>
<feature type="compositionally biased region" description="Polar residues" evidence="2">
    <location>
        <begin position="280"/>
        <end position="304"/>
    </location>
</feature>
<organism evidence="3 4">
    <name type="scientific">Thalassiosira oceanica</name>
    <name type="common">Marine diatom</name>
    <dbReference type="NCBI Taxonomy" id="159749"/>
    <lineage>
        <taxon>Eukaryota</taxon>
        <taxon>Sar</taxon>
        <taxon>Stramenopiles</taxon>
        <taxon>Ochrophyta</taxon>
        <taxon>Bacillariophyta</taxon>
        <taxon>Coscinodiscophyceae</taxon>
        <taxon>Thalassiosirophycidae</taxon>
        <taxon>Thalassiosirales</taxon>
        <taxon>Thalassiosiraceae</taxon>
        <taxon>Thalassiosira</taxon>
    </lineage>
</organism>
<feature type="coiled-coil region" evidence="1">
    <location>
        <begin position="228"/>
        <end position="265"/>
    </location>
</feature>
<protein>
    <submittedName>
        <fullName evidence="3">Uncharacterized protein</fullName>
    </submittedName>
</protein>
<feature type="compositionally biased region" description="Basic and acidic residues" evidence="2">
    <location>
        <begin position="123"/>
        <end position="144"/>
    </location>
</feature>
<evidence type="ECO:0000256" key="2">
    <source>
        <dbReference type="SAM" id="MobiDB-lite"/>
    </source>
</evidence>
<feature type="region of interest" description="Disordered" evidence="2">
    <location>
        <begin position="96"/>
        <end position="146"/>
    </location>
</feature>
<comment type="caution">
    <text evidence="3">The sequence shown here is derived from an EMBL/GenBank/DDBJ whole genome shotgun (WGS) entry which is preliminary data.</text>
</comment>
<keyword evidence="4" id="KW-1185">Reference proteome</keyword>
<keyword evidence="1" id="KW-0175">Coiled coil</keyword>
<reference evidence="3 4" key="1">
    <citation type="journal article" date="2012" name="Genome Biol.">
        <title>Genome and low-iron response of an oceanic diatom adapted to chronic iron limitation.</title>
        <authorList>
            <person name="Lommer M."/>
            <person name="Specht M."/>
            <person name="Roy A.S."/>
            <person name="Kraemer L."/>
            <person name="Andreson R."/>
            <person name="Gutowska M.A."/>
            <person name="Wolf J."/>
            <person name="Bergner S.V."/>
            <person name="Schilhabel M.B."/>
            <person name="Klostermeier U.C."/>
            <person name="Beiko R.G."/>
            <person name="Rosenstiel P."/>
            <person name="Hippler M."/>
            <person name="Laroche J."/>
        </authorList>
    </citation>
    <scope>NUCLEOTIDE SEQUENCE [LARGE SCALE GENOMIC DNA]</scope>
    <source>
        <strain evidence="3 4">CCMP1005</strain>
    </source>
</reference>
<proteinExistence type="predicted"/>
<feature type="region of interest" description="Disordered" evidence="2">
    <location>
        <begin position="280"/>
        <end position="305"/>
    </location>
</feature>
<accession>K0SB88</accession>